<evidence type="ECO:0000256" key="9">
    <source>
        <dbReference type="ARBA" id="ARBA00023136"/>
    </source>
</evidence>
<protein>
    <recommendedName>
        <fullName evidence="4">RING-type E3 ubiquitin transferase</fullName>
        <ecNumber evidence="4">2.3.2.27</ecNumber>
    </recommendedName>
</protein>
<dbReference type="Pfam" id="PF06803">
    <property type="entry name" value="DUF1232"/>
    <property type="match status" value="1"/>
</dbReference>
<evidence type="ECO:0000256" key="5">
    <source>
        <dbReference type="ARBA" id="ARBA00022679"/>
    </source>
</evidence>
<keyword evidence="8 10" id="KW-1133">Transmembrane helix</keyword>
<evidence type="ECO:0000256" key="1">
    <source>
        <dbReference type="ARBA" id="ARBA00000900"/>
    </source>
</evidence>
<evidence type="ECO:0000256" key="3">
    <source>
        <dbReference type="ARBA" id="ARBA00004906"/>
    </source>
</evidence>
<evidence type="ECO:0000256" key="7">
    <source>
        <dbReference type="ARBA" id="ARBA00022786"/>
    </source>
</evidence>
<dbReference type="GeneTree" id="ENSGT01000000220453"/>
<sequence length="144" mass="16447">MWLLILFPLHPRNGSDGQAEPILILQDLSNYNRWFSGQPRSLMDRRCSPWATSSGRILCLCGALIYLACPLDFIPKALFGLIGFMATCHPDFFVILLLFIYVSDWQVTQTVRLTNSHWTGVCNQSNTYLYHARSNTLCQSVIFI</sequence>
<evidence type="ECO:0000256" key="2">
    <source>
        <dbReference type="ARBA" id="ARBA00004127"/>
    </source>
</evidence>
<keyword evidence="7" id="KW-0833">Ubl conjugation pathway</keyword>
<comment type="pathway">
    <text evidence="3">Protein modification; protein ubiquitination.</text>
</comment>
<comment type="catalytic activity">
    <reaction evidence="1">
        <text>S-ubiquitinyl-[E2 ubiquitin-conjugating enzyme]-L-cysteine + [acceptor protein]-L-lysine = [E2 ubiquitin-conjugating enzyme]-L-cysteine + N(6)-ubiquitinyl-[acceptor protein]-L-lysine.</text>
        <dbReference type="EC" id="2.3.2.27"/>
    </reaction>
</comment>
<dbReference type="InterPro" id="IPR038896">
    <property type="entry name" value="RNF170"/>
</dbReference>
<keyword evidence="6 10" id="KW-0812">Transmembrane</keyword>
<evidence type="ECO:0000313" key="13">
    <source>
        <dbReference type="Proteomes" id="UP000694402"/>
    </source>
</evidence>
<evidence type="ECO:0000256" key="4">
    <source>
        <dbReference type="ARBA" id="ARBA00012483"/>
    </source>
</evidence>
<evidence type="ECO:0000256" key="6">
    <source>
        <dbReference type="ARBA" id="ARBA00022692"/>
    </source>
</evidence>
<comment type="subcellular location">
    <subcellularLocation>
        <location evidence="2">Endomembrane system</location>
        <topology evidence="2">Multi-pass membrane protein</topology>
    </subcellularLocation>
</comment>
<name>A0A8C8C3Z1_ONCTS</name>
<feature type="domain" description="DUF1232" evidence="11">
    <location>
        <begin position="57"/>
        <end position="85"/>
    </location>
</feature>
<organism evidence="12 13">
    <name type="scientific">Oncorhynchus tshawytscha</name>
    <name type="common">Chinook salmon</name>
    <name type="synonym">Salmo tshawytscha</name>
    <dbReference type="NCBI Taxonomy" id="74940"/>
    <lineage>
        <taxon>Eukaryota</taxon>
        <taxon>Metazoa</taxon>
        <taxon>Chordata</taxon>
        <taxon>Craniata</taxon>
        <taxon>Vertebrata</taxon>
        <taxon>Euteleostomi</taxon>
        <taxon>Actinopterygii</taxon>
        <taxon>Neopterygii</taxon>
        <taxon>Teleostei</taxon>
        <taxon>Protacanthopterygii</taxon>
        <taxon>Salmoniformes</taxon>
        <taxon>Salmonidae</taxon>
        <taxon>Salmoninae</taxon>
        <taxon>Oncorhynchus</taxon>
    </lineage>
</organism>
<reference evidence="12" key="2">
    <citation type="submission" date="2025-09" db="UniProtKB">
        <authorList>
            <consortium name="Ensembl"/>
        </authorList>
    </citation>
    <scope>IDENTIFICATION</scope>
</reference>
<dbReference type="Proteomes" id="UP000694402">
    <property type="component" value="Unassembled WGS sequence"/>
</dbReference>
<evidence type="ECO:0000313" key="12">
    <source>
        <dbReference type="Ensembl" id="ENSOTSP00005002854.1"/>
    </source>
</evidence>
<evidence type="ECO:0000256" key="8">
    <source>
        <dbReference type="ARBA" id="ARBA00022989"/>
    </source>
</evidence>
<evidence type="ECO:0000256" key="10">
    <source>
        <dbReference type="SAM" id="Phobius"/>
    </source>
</evidence>
<dbReference type="AlphaFoldDB" id="A0A8C8C3Z1"/>
<dbReference type="PANTHER" id="PTHR22894">
    <property type="entry name" value="RING-TYPE DOMAIN-CONTAINING PROTEIN"/>
    <property type="match status" value="1"/>
</dbReference>
<reference evidence="12" key="1">
    <citation type="submission" date="2025-08" db="UniProtKB">
        <authorList>
            <consortium name="Ensembl"/>
        </authorList>
    </citation>
    <scope>IDENTIFICATION</scope>
</reference>
<dbReference type="InterPro" id="IPR010652">
    <property type="entry name" value="DUF1232"/>
</dbReference>
<keyword evidence="13" id="KW-1185">Reference proteome</keyword>
<dbReference type="GO" id="GO:0012505">
    <property type="term" value="C:endomembrane system"/>
    <property type="evidence" value="ECO:0007669"/>
    <property type="project" value="UniProtKB-SubCell"/>
</dbReference>
<dbReference type="EC" id="2.3.2.27" evidence="4"/>
<proteinExistence type="predicted"/>
<feature type="transmembrane region" description="Helical" evidence="10">
    <location>
        <begin position="81"/>
        <end position="102"/>
    </location>
</feature>
<accession>A0A8C8C3Z1</accession>
<keyword evidence="9 10" id="KW-0472">Membrane</keyword>
<dbReference type="GO" id="GO:0061630">
    <property type="term" value="F:ubiquitin protein ligase activity"/>
    <property type="evidence" value="ECO:0007669"/>
    <property type="project" value="UniProtKB-EC"/>
</dbReference>
<evidence type="ECO:0000259" key="11">
    <source>
        <dbReference type="Pfam" id="PF06803"/>
    </source>
</evidence>
<dbReference type="Ensembl" id="ENSOTST00005003194.2">
    <property type="protein sequence ID" value="ENSOTSP00005002854.1"/>
    <property type="gene ID" value="ENSOTSG00005001636.2"/>
</dbReference>
<keyword evidence="5" id="KW-0808">Transferase</keyword>
<dbReference type="PANTHER" id="PTHR22894:SF1">
    <property type="entry name" value="E3 UBIQUITIN-PROTEIN LIGASE RNF170"/>
    <property type="match status" value="1"/>
</dbReference>